<dbReference type="Proteomes" id="UP000192674">
    <property type="component" value="Unassembled WGS sequence"/>
</dbReference>
<evidence type="ECO:0000313" key="2">
    <source>
        <dbReference type="EMBL" id="SMC52797.1"/>
    </source>
</evidence>
<dbReference type="PANTHER" id="PTHR30543">
    <property type="entry name" value="CHROMATE REDUCTASE"/>
    <property type="match status" value="1"/>
</dbReference>
<evidence type="ECO:0000259" key="1">
    <source>
        <dbReference type="Pfam" id="PF03358"/>
    </source>
</evidence>
<dbReference type="InterPro" id="IPR029039">
    <property type="entry name" value="Flavoprotein-like_sf"/>
</dbReference>
<accession>A0A1W1ZWL1</accession>
<dbReference type="Pfam" id="PF03358">
    <property type="entry name" value="FMN_red"/>
    <property type="match status" value="1"/>
</dbReference>
<name>A0A1W1ZWL1_KIBAR</name>
<dbReference type="InterPro" id="IPR050712">
    <property type="entry name" value="NAD(P)H-dep_reductase"/>
</dbReference>
<proteinExistence type="predicted"/>
<dbReference type="GO" id="GO:0016491">
    <property type="term" value="F:oxidoreductase activity"/>
    <property type="evidence" value="ECO:0007669"/>
    <property type="project" value="InterPro"/>
</dbReference>
<dbReference type="GO" id="GO:0010181">
    <property type="term" value="F:FMN binding"/>
    <property type="evidence" value="ECO:0007669"/>
    <property type="project" value="TreeGrafter"/>
</dbReference>
<protein>
    <submittedName>
        <fullName evidence="2">NAD(P)H-dependent FMN reductase</fullName>
    </submittedName>
</protein>
<sequence>MTDPLRLGVIIGSIREGRFGPTVANWIAAQASQHPDMDVDLIDLIHYATPTPDARAFAERIKAADAYVIVTPEYNHGYPAPLKHAIDLCYAEWHAKPVGFVSYGGFAGGVRAVEQLRQVFAELHAVTIRDSVSFAGVHGKFDRDGTLKDPMPCETAAKDMLDQLAWWAHALRDARAVRPYGTA</sequence>
<evidence type="ECO:0000313" key="3">
    <source>
        <dbReference type="Proteomes" id="UP000192674"/>
    </source>
</evidence>
<keyword evidence="3" id="KW-1185">Reference proteome</keyword>
<dbReference type="RefSeq" id="WP_084424300.1">
    <property type="nucleotide sequence ID" value="NZ_FWXV01000001.1"/>
</dbReference>
<dbReference type="EMBL" id="FWXV01000001">
    <property type="protein sequence ID" value="SMC52797.1"/>
    <property type="molecule type" value="Genomic_DNA"/>
</dbReference>
<feature type="domain" description="NADPH-dependent FMN reductase-like" evidence="1">
    <location>
        <begin position="6"/>
        <end position="136"/>
    </location>
</feature>
<dbReference type="OrthoDB" id="9812295at2"/>
<gene>
    <name evidence="2" type="ORF">SAMN05661093_00380</name>
</gene>
<dbReference type="SUPFAM" id="SSF52218">
    <property type="entry name" value="Flavoproteins"/>
    <property type="match status" value="1"/>
</dbReference>
<organism evidence="2 3">
    <name type="scientific">Kibdelosporangium aridum</name>
    <dbReference type="NCBI Taxonomy" id="2030"/>
    <lineage>
        <taxon>Bacteria</taxon>
        <taxon>Bacillati</taxon>
        <taxon>Actinomycetota</taxon>
        <taxon>Actinomycetes</taxon>
        <taxon>Pseudonocardiales</taxon>
        <taxon>Pseudonocardiaceae</taxon>
        <taxon>Kibdelosporangium</taxon>
    </lineage>
</organism>
<dbReference type="InterPro" id="IPR005025">
    <property type="entry name" value="FMN_Rdtase-like_dom"/>
</dbReference>
<dbReference type="PANTHER" id="PTHR30543:SF21">
    <property type="entry name" value="NAD(P)H-DEPENDENT FMN REDUCTASE LOT6"/>
    <property type="match status" value="1"/>
</dbReference>
<dbReference type="AlphaFoldDB" id="A0A1W1ZWL1"/>
<dbReference type="Gene3D" id="3.40.50.360">
    <property type="match status" value="1"/>
</dbReference>
<dbReference type="GO" id="GO:0005829">
    <property type="term" value="C:cytosol"/>
    <property type="evidence" value="ECO:0007669"/>
    <property type="project" value="TreeGrafter"/>
</dbReference>
<reference evidence="2 3" key="1">
    <citation type="submission" date="2017-04" db="EMBL/GenBank/DDBJ databases">
        <authorList>
            <person name="Afonso C.L."/>
            <person name="Miller P.J."/>
            <person name="Scott M.A."/>
            <person name="Spackman E."/>
            <person name="Goraichik I."/>
            <person name="Dimitrov K.M."/>
            <person name="Suarez D.L."/>
            <person name="Swayne D.E."/>
        </authorList>
    </citation>
    <scope>NUCLEOTIDE SEQUENCE [LARGE SCALE GENOMIC DNA]</scope>
    <source>
        <strain evidence="2 3">DSM 43828</strain>
    </source>
</reference>